<dbReference type="KEGG" id="mut:GVT53_05370"/>
<accession>A0A6G7IZZ6</accession>
<evidence type="ECO:0000313" key="4">
    <source>
        <dbReference type="Proteomes" id="UP000502928"/>
    </source>
</evidence>
<proteinExistence type="predicted"/>
<reference evidence="3 4" key="1">
    <citation type="submission" date="2020-02" db="EMBL/GenBank/DDBJ databases">
        <title>Complete genome of Muricauda sp. 501str8.</title>
        <authorList>
            <person name="Dong B."/>
            <person name="Zhu S."/>
            <person name="Yang J."/>
            <person name="Chen J."/>
        </authorList>
    </citation>
    <scope>NUCLEOTIDE SEQUENCE [LARGE SCALE GENOMIC DNA]</scope>
    <source>
        <strain evidence="3 4">501str8</strain>
    </source>
</reference>
<dbReference type="RefSeq" id="WP_166247786.1">
    <property type="nucleotide sequence ID" value="NZ_CP049616.1"/>
</dbReference>
<feature type="domain" description="Antitoxin Xre/MbcA/ParS-like toxin-binding" evidence="2">
    <location>
        <begin position="132"/>
        <end position="180"/>
    </location>
</feature>
<evidence type="ECO:0000256" key="1">
    <source>
        <dbReference type="SAM" id="MobiDB-lite"/>
    </source>
</evidence>
<keyword evidence="4" id="KW-1185">Reference proteome</keyword>
<name>A0A6G7IZZ6_9FLAO</name>
<evidence type="ECO:0000313" key="3">
    <source>
        <dbReference type="EMBL" id="QII44125.1"/>
    </source>
</evidence>
<dbReference type="InterPro" id="IPR024467">
    <property type="entry name" value="Xre/MbcA/ParS-like_toxin-bd"/>
</dbReference>
<evidence type="ECO:0000259" key="2">
    <source>
        <dbReference type="Pfam" id="PF09722"/>
    </source>
</evidence>
<dbReference type="AlphaFoldDB" id="A0A6G7IZZ6"/>
<organism evidence="3 4">
    <name type="scientific">Flagellimonas oceani</name>
    <dbReference type="NCBI Taxonomy" id="2698672"/>
    <lineage>
        <taxon>Bacteria</taxon>
        <taxon>Pseudomonadati</taxon>
        <taxon>Bacteroidota</taxon>
        <taxon>Flavobacteriia</taxon>
        <taxon>Flavobacteriales</taxon>
        <taxon>Flavobacteriaceae</taxon>
        <taxon>Flagellimonas</taxon>
    </lineage>
</organism>
<feature type="region of interest" description="Disordered" evidence="1">
    <location>
        <begin position="1"/>
        <end position="41"/>
    </location>
</feature>
<protein>
    <submittedName>
        <fullName evidence="3">DUF2384 domain-containing protein</fullName>
    </submittedName>
</protein>
<feature type="compositionally biased region" description="Low complexity" evidence="1">
    <location>
        <begin position="1"/>
        <end position="10"/>
    </location>
</feature>
<dbReference type="Proteomes" id="UP000502928">
    <property type="component" value="Chromosome"/>
</dbReference>
<feature type="compositionally biased region" description="Basic residues" evidence="1">
    <location>
        <begin position="11"/>
        <end position="27"/>
    </location>
</feature>
<sequence length="183" mass="20703">MAKKVSSSRTRSTKKTGKHKEGKHRHKSVESHRGTVRIKTKVSPQQLDLDEAIKLDILHFLPRTSVKSPTYNYSDIKPLLSFLGYNQEDSSKLLEANPSTLSRWKNSDKPVDIGKIRSKVILDIDEVIAKGVRLFGGEESFQDWLNTNNYALGDVKPVDLLKDVYSIELVEEAIDAMSWGSYL</sequence>
<gene>
    <name evidence="3" type="ORF">GVT53_05370</name>
</gene>
<dbReference type="Pfam" id="PF09722">
    <property type="entry name" value="Xre_MbcA_ParS_C"/>
    <property type="match status" value="1"/>
</dbReference>
<dbReference type="EMBL" id="CP049616">
    <property type="protein sequence ID" value="QII44125.1"/>
    <property type="molecule type" value="Genomic_DNA"/>
</dbReference>